<organism evidence="8 9">
    <name type="scientific">Sedimentitalea nanhaiensis</name>
    <dbReference type="NCBI Taxonomy" id="999627"/>
    <lineage>
        <taxon>Bacteria</taxon>
        <taxon>Pseudomonadati</taxon>
        <taxon>Pseudomonadota</taxon>
        <taxon>Alphaproteobacteria</taxon>
        <taxon>Rhodobacterales</taxon>
        <taxon>Paracoccaceae</taxon>
        <taxon>Sedimentitalea</taxon>
    </lineage>
</organism>
<comment type="similarity">
    <text evidence="2">Belongs to the UPF0718 family.</text>
</comment>
<proteinExistence type="inferred from homology"/>
<name>A0A1I7ECG3_9RHOB</name>
<feature type="transmembrane region" description="Helical" evidence="7">
    <location>
        <begin position="244"/>
        <end position="265"/>
    </location>
</feature>
<accession>A0A1I7ECG3</accession>
<evidence type="ECO:0000256" key="7">
    <source>
        <dbReference type="SAM" id="Phobius"/>
    </source>
</evidence>
<evidence type="ECO:0000256" key="3">
    <source>
        <dbReference type="ARBA" id="ARBA00022475"/>
    </source>
</evidence>
<feature type="transmembrane region" description="Helical" evidence="7">
    <location>
        <begin position="318"/>
        <end position="340"/>
    </location>
</feature>
<evidence type="ECO:0000256" key="2">
    <source>
        <dbReference type="ARBA" id="ARBA00006386"/>
    </source>
</evidence>
<dbReference type="PANTHER" id="PTHR34184:SF4">
    <property type="entry name" value="UPF0718 PROTEIN YCGR"/>
    <property type="match status" value="1"/>
</dbReference>
<dbReference type="InterPro" id="IPR005524">
    <property type="entry name" value="DUF318"/>
</dbReference>
<gene>
    <name evidence="8" type="ORF">SAMN05216236_1649</name>
</gene>
<sequence>MKQSDFLRTHHGDAFRSISPWNKTMSGAKLTSPKPTGKRAPWIRMIYLVLLASLVGSALIAPELALATVLFVISGFINVAPMIIPGVVLAAWLAASGASDRVASIIKGRTTLTVIAAAAIGAVIPVCGITVLPMMAGLLAAGVPLAPVMAFWLSSPVTGPAMFAATAAMLGLEFAVGKMIAAVGLGIFGGLVTASLPANGWTRSPLRDNGITGSIGKAYALKNAVFQAAIWRDPVRRSRFVREAWSVTRLILIVLIPAFAAEFALNAALSPDTLTSYVGADTGFAVPLAVLVGAPAYIDGYAALPLTRALIEAGMSPGAAMAFLVSGGVVSIWGAMAIAPVLRLRPFLLYIGFAITGSILSGWAFGALFNRY</sequence>
<keyword evidence="9" id="KW-1185">Reference proteome</keyword>
<dbReference type="RefSeq" id="WP_245601439.1">
    <property type="nucleotide sequence ID" value="NZ_FPAW01000064.1"/>
</dbReference>
<dbReference type="Pfam" id="PF03773">
    <property type="entry name" value="ArsP_1"/>
    <property type="match status" value="1"/>
</dbReference>
<feature type="transmembrane region" description="Helical" evidence="7">
    <location>
        <begin position="347"/>
        <end position="369"/>
    </location>
</feature>
<feature type="transmembrane region" description="Helical" evidence="7">
    <location>
        <begin position="67"/>
        <end position="93"/>
    </location>
</feature>
<dbReference type="EMBL" id="FPAW01000064">
    <property type="protein sequence ID" value="SFU21609.1"/>
    <property type="molecule type" value="Genomic_DNA"/>
</dbReference>
<evidence type="ECO:0000256" key="1">
    <source>
        <dbReference type="ARBA" id="ARBA00004651"/>
    </source>
</evidence>
<evidence type="ECO:0000256" key="6">
    <source>
        <dbReference type="ARBA" id="ARBA00023136"/>
    </source>
</evidence>
<dbReference type="AlphaFoldDB" id="A0A1I7ECG3"/>
<evidence type="ECO:0000313" key="9">
    <source>
        <dbReference type="Proteomes" id="UP000182466"/>
    </source>
</evidence>
<keyword evidence="6 7" id="KW-0472">Membrane</keyword>
<keyword evidence="3" id="KW-1003">Cell membrane</keyword>
<keyword evidence="4 7" id="KW-0812">Transmembrane</keyword>
<feature type="transmembrane region" description="Helical" evidence="7">
    <location>
        <begin position="179"/>
        <end position="198"/>
    </location>
</feature>
<reference evidence="8 9" key="1">
    <citation type="submission" date="2016-10" db="EMBL/GenBank/DDBJ databases">
        <authorList>
            <person name="de Groot N.N."/>
        </authorList>
    </citation>
    <scope>NUCLEOTIDE SEQUENCE [LARGE SCALE GENOMIC DNA]</scope>
    <source>
        <strain evidence="8 9">CGMCC 1.10959</strain>
    </source>
</reference>
<dbReference type="GO" id="GO:0005886">
    <property type="term" value="C:plasma membrane"/>
    <property type="evidence" value="ECO:0007669"/>
    <property type="project" value="UniProtKB-SubCell"/>
</dbReference>
<dbReference type="eggNOG" id="COG0701">
    <property type="taxonomic scope" value="Bacteria"/>
</dbReference>
<feature type="transmembrane region" description="Helical" evidence="7">
    <location>
        <begin position="114"/>
        <end position="143"/>
    </location>
</feature>
<dbReference type="STRING" id="999627.SAMN05216236_1649"/>
<keyword evidence="5 7" id="KW-1133">Transmembrane helix</keyword>
<dbReference type="Proteomes" id="UP000182466">
    <property type="component" value="Unassembled WGS sequence"/>
</dbReference>
<feature type="transmembrane region" description="Helical" evidence="7">
    <location>
        <begin position="149"/>
        <end position="172"/>
    </location>
</feature>
<feature type="transmembrane region" description="Helical" evidence="7">
    <location>
        <begin position="42"/>
        <end position="61"/>
    </location>
</feature>
<evidence type="ECO:0000256" key="4">
    <source>
        <dbReference type="ARBA" id="ARBA00022692"/>
    </source>
</evidence>
<evidence type="ECO:0008006" key="10">
    <source>
        <dbReference type="Google" id="ProtNLM"/>
    </source>
</evidence>
<evidence type="ECO:0000313" key="8">
    <source>
        <dbReference type="EMBL" id="SFU21609.1"/>
    </source>
</evidence>
<dbReference type="InterPro" id="IPR052923">
    <property type="entry name" value="UPF0718"/>
</dbReference>
<comment type="subcellular location">
    <subcellularLocation>
        <location evidence="1">Cell membrane</location>
        <topology evidence="1">Multi-pass membrane protein</topology>
    </subcellularLocation>
</comment>
<feature type="transmembrane region" description="Helical" evidence="7">
    <location>
        <begin position="277"/>
        <end position="298"/>
    </location>
</feature>
<dbReference type="PANTHER" id="PTHR34184">
    <property type="entry name" value="UPF0718 PROTEIN YCGR"/>
    <property type="match status" value="1"/>
</dbReference>
<protein>
    <recommendedName>
        <fullName evidence="10">Permease</fullName>
    </recommendedName>
</protein>
<evidence type="ECO:0000256" key="5">
    <source>
        <dbReference type="ARBA" id="ARBA00022989"/>
    </source>
</evidence>